<organism evidence="1">
    <name type="scientific">Absidia glauca</name>
    <name type="common">Pin mould</name>
    <dbReference type="NCBI Taxonomy" id="4829"/>
    <lineage>
        <taxon>Eukaryota</taxon>
        <taxon>Fungi</taxon>
        <taxon>Fungi incertae sedis</taxon>
        <taxon>Mucoromycota</taxon>
        <taxon>Mucoromycotina</taxon>
        <taxon>Mucoromycetes</taxon>
        <taxon>Mucorales</taxon>
        <taxon>Cunninghamellaceae</taxon>
        <taxon>Absidia</taxon>
    </lineage>
</organism>
<name>A0A163M9Y7_ABSGL</name>
<keyword evidence="2" id="KW-1185">Reference proteome</keyword>
<accession>A0A163M9Y7</accession>
<proteinExistence type="predicted"/>
<dbReference type="InParanoid" id="A0A163M9Y7"/>
<reference evidence="1" key="1">
    <citation type="submission" date="2016-04" db="EMBL/GenBank/DDBJ databases">
        <authorList>
            <person name="Evans L.H."/>
            <person name="Alamgir A."/>
            <person name="Owens N."/>
            <person name="Weber N.D."/>
            <person name="Virtaneva K."/>
            <person name="Barbian K."/>
            <person name="Babar A."/>
            <person name="Rosenke K."/>
        </authorList>
    </citation>
    <scope>NUCLEOTIDE SEQUENCE [LARGE SCALE GENOMIC DNA]</scope>
    <source>
        <strain evidence="1">CBS 101.48</strain>
    </source>
</reference>
<dbReference type="STRING" id="4829.A0A163M9Y7"/>
<dbReference type="OrthoDB" id="10044727at2759"/>
<evidence type="ECO:0000313" key="2">
    <source>
        <dbReference type="Proteomes" id="UP000078561"/>
    </source>
</evidence>
<evidence type="ECO:0000313" key="1">
    <source>
        <dbReference type="EMBL" id="SAM02739.1"/>
    </source>
</evidence>
<dbReference type="EMBL" id="LT554015">
    <property type="protein sequence ID" value="SAM02739.1"/>
    <property type="molecule type" value="Genomic_DNA"/>
</dbReference>
<protein>
    <submittedName>
        <fullName evidence="1">Uncharacterized protein</fullName>
    </submittedName>
</protein>
<dbReference type="AlphaFoldDB" id="A0A163M9Y7"/>
<dbReference type="Proteomes" id="UP000078561">
    <property type="component" value="Unassembled WGS sequence"/>
</dbReference>
<sequence length="93" mass="10871">MQLDRAVLGGFKAVYKKNCDYTYNGLKKTLEDAFNDASPPNQTPTKTRRYYMRVWRYIDAYSRNLNAEDAEADVCSKFRSRTYTSHRKLGITD</sequence>
<gene>
    <name evidence="1" type="primary">ABSGL_08555.1 scaffold 10420</name>
</gene>